<keyword evidence="17" id="KW-1185">Reference proteome</keyword>
<evidence type="ECO:0000256" key="1">
    <source>
        <dbReference type="ARBA" id="ARBA00004141"/>
    </source>
</evidence>
<gene>
    <name evidence="16" type="ORF">LSH36_203g03017</name>
</gene>
<dbReference type="PROSITE" id="PS50005">
    <property type="entry name" value="TPR"/>
    <property type="match status" value="1"/>
</dbReference>
<evidence type="ECO:0000256" key="14">
    <source>
        <dbReference type="SAM" id="Phobius"/>
    </source>
</evidence>
<evidence type="ECO:0000313" key="16">
    <source>
        <dbReference type="EMBL" id="KAK2156873.1"/>
    </source>
</evidence>
<keyword evidence="8" id="KW-0677">Repeat</keyword>
<accession>A0AAD9JP87</accession>
<comment type="pathway">
    <text evidence="3">Protein modification; protein glycosylation.</text>
</comment>
<evidence type="ECO:0000256" key="3">
    <source>
        <dbReference type="ARBA" id="ARBA00004922"/>
    </source>
</evidence>
<dbReference type="GO" id="GO:0004169">
    <property type="term" value="F:dolichyl-phosphate-mannose-protein mannosyltransferase activity"/>
    <property type="evidence" value="ECO:0007669"/>
    <property type="project" value="UniProtKB-EC"/>
</dbReference>
<dbReference type="InterPro" id="IPR052943">
    <property type="entry name" value="TMTC_O-mannosyl-trnsfr"/>
</dbReference>
<evidence type="ECO:0000256" key="6">
    <source>
        <dbReference type="ARBA" id="ARBA00022679"/>
    </source>
</evidence>
<organism evidence="16 17">
    <name type="scientific">Paralvinella palmiformis</name>
    <dbReference type="NCBI Taxonomy" id="53620"/>
    <lineage>
        <taxon>Eukaryota</taxon>
        <taxon>Metazoa</taxon>
        <taxon>Spiralia</taxon>
        <taxon>Lophotrochozoa</taxon>
        <taxon>Annelida</taxon>
        <taxon>Polychaeta</taxon>
        <taxon>Sedentaria</taxon>
        <taxon>Canalipalpata</taxon>
        <taxon>Terebellida</taxon>
        <taxon>Terebelliformia</taxon>
        <taxon>Alvinellidae</taxon>
        <taxon>Paralvinella</taxon>
    </lineage>
</organism>
<dbReference type="PANTHER" id="PTHR44809:SF1">
    <property type="entry name" value="PROTEIN O-MANNOSYL-TRANSFERASE TMTC1"/>
    <property type="match status" value="1"/>
</dbReference>
<dbReference type="Pfam" id="PF13181">
    <property type="entry name" value="TPR_8"/>
    <property type="match status" value="1"/>
</dbReference>
<comment type="subcellular location">
    <subcellularLocation>
        <location evidence="2">Endoplasmic reticulum</location>
    </subcellularLocation>
    <subcellularLocation>
        <location evidence="1">Membrane</location>
        <topology evidence="1">Multi-pass membrane protein</topology>
    </subcellularLocation>
</comment>
<dbReference type="InterPro" id="IPR019734">
    <property type="entry name" value="TPR_rpt"/>
</dbReference>
<sequence>MIRRQAISRLLITLVLLCTFRIWMLGGTYPSFQEEDNPASFSPFLMVRVLSYVYLWAFNGWLMLCPIHLSHDWQMGSIPLVQSLCDTRNLASCFLAVLLISLISKVFISNKVTRILWPDYTSAHNNLGFYLTNKTEAMIHLNEAIKLSPCHANAHSNVANIYHNSLNKTEEAIKLLYFAEECEPNNPTPHLSLAAIYEDLGDERLAERHYMLALELAPSQANVHHHIGLFYENREQPNTAHVPPPPASKNGCNMVFIASSLASSMFESQVDANMVNAVSNNILIRVLSINRDALTLDMAAAFYFKIGRISTSIHLYQEAYHLEPNKTSLVLHLAQALMSDEQYAEAEQLIIKHLDIDPEDLELTIQLANVYGLNKSHNKAISLIEEFLKRRSSDLSAKQLSSLYHQIGNHLKDSLTFELAAEHLFNKARHHYESAYKLSPEDHLLKINYDRFHQDVVFEESVSDSSTTNK</sequence>
<dbReference type="InterPro" id="IPR013618">
    <property type="entry name" value="TMTC_DUF1736"/>
</dbReference>
<dbReference type="Gene3D" id="1.25.40.10">
    <property type="entry name" value="Tetratricopeptide repeat domain"/>
    <property type="match status" value="2"/>
</dbReference>
<dbReference type="InterPro" id="IPR011990">
    <property type="entry name" value="TPR-like_helical_dom_sf"/>
</dbReference>
<evidence type="ECO:0000313" key="17">
    <source>
        <dbReference type="Proteomes" id="UP001208570"/>
    </source>
</evidence>
<evidence type="ECO:0000256" key="7">
    <source>
        <dbReference type="ARBA" id="ARBA00022692"/>
    </source>
</evidence>
<dbReference type="GO" id="GO:0016020">
    <property type="term" value="C:membrane"/>
    <property type="evidence" value="ECO:0007669"/>
    <property type="project" value="UniProtKB-SubCell"/>
</dbReference>
<dbReference type="SMART" id="SM00028">
    <property type="entry name" value="TPR"/>
    <property type="match status" value="5"/>
</dbReference>
<keyword evidence="12 14" id="KW-0472">Membrane</keyword>
<evidence type="ECO:0000256" key="2">
    <source>
        <dbReference type="ARBA" id="ARBA00004240"/>
    </source>
</evidence>
<evidence type="ECO:0000256" key="13">
    <source>
        <dbReference type="PROSITE-ProRule" id="PRU00339"/>
    </source>
</evidence>
<dbReference type="Pfam" id="PF08409">
    <property type="entry name" value="TMTC_DUF1736"/>
    <property type="match status" value="1"/>
</dbReference>
<dbReference type="Proteomes" id="UP001208570">
    <property type="component" value="Unassembled WGS sequence"/>
</dbReference>
<keyword evidence="9 13" id="KW-0802">TPR repeat</keyword>
<evidence type="ECO:0000256" key="5">
    <source>
        <dbReference type="ARBA" id="ARBA00012839"/>
    </source>
</evidence>
<feature type="repeat" description="TPR" evidence="13">
    <location>
        <begin position="293"/>
        <end position="326"/>
    </location>
</feature>
<reference evidence="16" key="1">
    <citation type="journal article" date="2023" name="Mol. Biol. Evol.">
        <title>Third-Generation Sequencing Reveals the Adaptive Role of the Epigenome in Three Deep-Sea Polychaetes.</title>
        <authorList>
            <person name="Perez M."/>
            <person name="Aroh O."/>
            <person name="Sun Y."/>
            <person name="Lan Y."/>
            <person name="Juniper S.K."/>
            <person name="Young C.R."/>
            <person name="Angers B."/>
            <person name="Qian P.Y."/>
        </authorList>
    </citation>
    <scope>NUCLEOTIDE SEQUENCE</scope>
    <source>
        <strain evidence="16">P08H-3</strain>
    </source>
</reference>
<comment type="caution">
    <text evidence="16">The sequence shown here is derived from an EMBL/GenBank/DDBJ whole genome shotgun (WGS) entry which is preliminary data.</text>
</comment>
<evidence type="ECO:0000256" key="4">
    <source>
        <dbReference type="ARBA" id="ARBA00007882"/>
    </source>
</evidence>
<name>A0AAD9JP87_9ANNE</name>
<keyword evidence="7 14" id="KW-0812">Transmembrane</keyword>
<keyword evidence="11 14" id="KW-1133">Transmembrane helix</keyword>
<comment type="similarity">
    <text evidence="4">Belongs to the TMTC family.</text>
</comment>
<protein>
    <recommendedName>
        <fullName evidence="5">dolichyl-phosphate-mannose--protein mannosyltransferase</fullName>
        <ecNumber evidence="5">2.4.1.109</ecNumber>
    </recommendedName>
</protein>
<evidence type="ECO:0000256" key="9">
    <source>
        <dbReference type="ARBA" id="ARBA00022803"/>
    </source>
</evidence>
<keyword evidence="6" id="KW-0808">Transferase</keyword>
<dbReference type="AlphaFoldDB" id="A0AAD9JP87"/>
<evidence type="ECO:0000256" key="12">
    <source>
        <dbReference type="ARBA" id="ARBA00023136"/>
    </source>
</evidence>
<feature type="domain" description="DUF1736" evidence="15">
    <location>
        <begin position="27"/>
        <end position="99"/>
    </location>
</feature>
<feature type="transmembrane region" description="Helical" evidence="14">
    <location>
        <begin position="7"/>
        <end position="29"/>
    </location>
</feature>
<evidence type="ECO:0000256" key="11">
    <source>
        <dbReference type="ARBA" id="ARBA00022989"/>
    </source>
</evidence>
<evidence type="ECO:0000256" key="10">
    <source>
        <dbReference type="ARBA" id="ARBA00022824"/>
    </source>
</evidence>
<feature type="transmembrane region" description="Helical" evidence="14">
    <location>
        <begin position="90"/>
        <end position="108"/>
    </location>
</feature>
<dbReference type="EMBL" id="JAODUP010000203">
    <property type="protein sequence ID" value="KAK2156873.1"/>
    <property type="molecule type" value="Genomic_DNA"/>
</dbReference>
<dbReference type="EC" id="2.4.1.109" evidence="5"/>
<proteinExistence type="inferred from homology"/>
<evidence type="ECO:0000259" key="15">
    <source>
        <dbReference type="Pfam" id="PF08409"/>
    </source>
</evidence>
<dbReference type="GO" id="GO:0005783">
    <property type="term" value="C:endoplasmic reticulum"/>
    <property type="evidence" value="ECO:0007669"/>
    <property type="project" value="UniProtKB-SubCell"/>
</dbReference>
<keyword evidence="10" id="KW-0256">Endoplasmic reticulum</keyword>
<evidence type="ECO:0000256" key="8">
    <source>
        <dbReference type="ARBA" id="ARBA00022737"/>
    </source>
</evidence>
<dbReference type="PANTHER" id="PTHR44809">
    <property type="match status" value="1"/>
</dbReference>
<dbReference type="SUPFAM" id="SSF48452">
    <property type="entry name" value="TPR-like"/>
    <property type="match status" value="2"/>
</dbReference>
<feature type="transmembrane region" description="Helical" evidence="14">
    <location>
        <begin position="49"/>
        <end position="69"/>
    </location>
</feature>